<sequence length="110" mass="12155">MMEHFGTGNQYEQGGAYSYGGSQFANSSNFGIYGGTFINAQDSSNVTIQSHDPIQKIRDWLKAPDCSTNFDTAANKKTAGTGSWIIEHPKYIKWKNNGGLLWIQGKGEWS</sequence>
<proteinExistence type="predicted"/>
<reference evidence="1" key="1">
    <citation type="journal article" date="2019" name="Environ. Microbiol.">
        <title>Fungal ecological strategies reflected in gene transcription - a case study of two litter decomposers.</title>
        <authorList>
            <person name="Barbi F."/>
            <person name="Kohler A."/>
            <person name="Barry K."/>
            <person name="Baskaran P."/>
            <person name="Daum C."/>
            <person name="Fauchery L."/>
            <person name="Ihrmark K."/>
            <person name="Kuo A."/>
            <person name="LaButti K."/>
            <person name="Lipzen A."/>
            <person name="Morin E."/>
            <person name="Grigoriev I.V."/>
            <person name="Henrissat B."/>
            <person name="Lindahl B."/>
            <person name="Martin F."/>
        </authorList>
    </citation>
    <scope>NUCLEOTIDE SEQUENCE</scope>
    <source>
        <strain evidence="1">JB14</strain>
    </source>
</reference>
<dbReference type="EMBL" id="ML769599">
    <property type="protein sequence ID" value="KAE9392297.1"/>
    <property type="molecule type" value="Genomic_DNA"/>
</dbReference>
<protein>
    <submittedName>
        <fullName evidence="1">Uncharacterized protein</fullName>
    </submittedName>
</protein>
<evidence type="ECO:0000313" key="1">
    <source>
        <dbReference type="EMBL" id="KAE9392297.1"/>
    </source>
</evidence>
<name>A0A6A4H591_9AGAR</name>
<accession>A0A6A4H591</accession>
<organism evidence="1 2">
    <name type="scientific">Gymnopus androsaceus JB14</name>
    <dbReference type="NCBI Taxonomy" id="1447944"/>
    <lineage>
        <taxon>Eukaryota</taxon>
        <taxon>Fungi</taxon>
        <taxon>Dikarya</taxon>
        <taxon>Basidiomycota</taxon>
        <taxon>Agaricomycotina</taxon>
        <taxon>Agaricomycetes</taxon>
        <taxon>Agaricomycetidae</taxon>
        <taxon>Agaricales</taxon>
        <taxon>Marasmiineae</taxon>
        <taxon>Omphalotaceae</taxon>
        <taxon>Gymnopus</taxon>
    </lineage>
</organism>
<dbReference type="Proteomes" id="UP000799118">
    <property type="component" value="Unassembled WGS sequence"/>
</dbReference>
<dbReference type="AlphaFoldDB" id="A0A6A4H591"/>
<evidence type="ECO:0000313" key="2">
    <source>
        <dbReference type="Proteomes" id="UP000799118"/>
    </source>
</evidence>
<keyword evidence="2" id="KW-1185">Reference proteome</keyword>
<dbReference type="OrthoDB" id="448455at2759"/>
<gene>
    <name evidence="1" type="ORF">BT96DRAFT_944734</name>
</gene>